<feature type="region of interest" description="Disordered" evidence="1">
    <location>
        <begin position="138"/>
        <end position="158"/>
    </location>
</feature>
<reference evidence="3" key="1">
    <citation type="journal article" date="2019" name="Int. J. Syst. Evol. Microbiol.">
        <title>The Global Catalogue of Microorganisms (GCM) 10K type strain sequencing project: providing services to taxonomists for standard genome sequencing and annotation.</title>
        <authorList>
            <consortium name="The Broad Institute Genomics Platform"/>
            <consortium name="The Broad Institute Genome Sequencing Center for Infectious Disease"/>
            <person name="Wu L."/>
            <person name="Ma J."/>
        </authorList>
    </citation>
    <scope>NUCLEOTIDE SEQUENCE [LARGE SCALE GENOMIC DNA]</scope>
    <source>
        <strain evidence="3">CCUG 43114</strain>
    </source>
</reference>
<dbReference type="Proteomes" id="UP001596122">
    <property type="component" value="Unassembled WGS sequence"/>
</dbReference>
<keyword evidence="3" id="KW-1185">Reference proteome</keyword>
<evidence type="ECO:0000313" key="2">
    <source>
        <dbReference type="EMBL" id="MFC5379816.1"/>
    </source>
</evidence>
<feature type="compositionally biased region" description="Basic and acidic residues" evidence="1">
    <location>
        <begin position="89"/>
        <end position="111"/>
    </location>
</feature>
<dbReference type="EMBL" id="JBHSLD010000004">
    <property type="protein sequence ID" value="MFC5379816.1"/>
    <property type="molecule type" value="Genomic_DNA"/>
</dbReference>
<name>A0ABW0GL36_9MICO</name>
<feature type="compositionally biased region" description="Basic and acidic residues" evidence="1">
    <location>
        <begin position="149"/>
        <end position="158"/>
    </location>
</feature>
<dbReference type="RefSeq" id="WP_340269042.1">
    <property type="nucleotide sequence ID" value="NZ_JBBEOG010000003.1"/>
</dbReference>
<accession>A0ABW0GL36</accession>
<sequence length="250" mass="25661">MPVTAACLVPAAPVLLPWLTGTAVPEVAPVRDAVHEALDVLDGCDRVVLVATQVPGTLAGFGSPLPPPVPSRARGSWPHELGHALLDSRPGHDAAPDWRPGREETSWDRVGPDPAASAAWCAAQDARPGTTGLLLLADGSRTRGPRAPGGDDPRGETVDRSLARAARAGRPVPARTRAVAPEVGADACPAVDLLAHLAALPALPLAPVVTGPGRARAAHDPVPTTRPRARVLLAAAPLGVGYLVAAWRAR</sequence>
<organism evidence="2 3">
    <name type="scientific">Aquipuribacter nitratireducens</name>
    <dbReference type="NCBI Taxonomy" id="650104"/>
    <lineage>
        <taxon>Bacteria</taxon>
        <taxon>Bacillati</taxon>
        <taxon>Actinomycetota</taxon>
        <taxon>Actinomycetes</taxon>
        <taxon>Micrococcales</taxon>
        <taxon>Intrasporangiaceae</taxon>
        <taxon>Aquipuribacter</taxon>
    </lineage>
</organism>
<feature type="region of interest" description="Disordered" evidence="1">
    <location>
        <begin position="86"/>
        <end position="114"/>
    </location>
</feature>
<protein>
    <submittedName>
        <fullName evidence="2">Uncharacterized protein</fullName>
    </submittedName>
</protein>
<proteinExistence type="predicted"/>
<comment type="caution">
    <text evidence="2">The sequence shown here is derived from an EMBL/GenBank/DDBJ whole genome shotgun (WGS) entry which is preliminary data.</text>
</comment>
<evidence type="ECO:0000256" key="1">
    <source>
        <dbReference type="SAM" id="MobiDB-lite"/>
    </source>
</evidence>
<evidence type="ECO:0000313" key="3">
    <source>
        <dbReference type="Proteomes" id="UP001596122"/>
    </source>
</evidence>
<gene>
    <name evidence="2" type="ORF">ACFPJ6_03325</name>
</gene>